<protein>
    <recommendedName>
        <fullName evidence="3">Beta-lactamase</fullName>
    </recommendedName>
</protein>
<organism evidence="1 2">
    <name type="scientific">Stieleria neptunia</name>
    <dbReference type="NCBI Taxonomy" id="2527979"/>
    <lineage>
        <taxon>Bacteria</taxon>
        <taxon>Pseudomonadati</taxon>
        <taxon>Planctomycetota</taxon>
        <taxon>Planctomycetia</taxon>
        <taxon>Pirellulales</taxon>
        <taxon>Pirellulaceae</taxon>
        <taxon>Stieleria</taxon>
    </lineage>
</organism>
<dbReference type="AlphaFoldDB" id="A0A518HPR6"/>
<reference evidence="1 2" key="1">
    <citation type="submission" date="2019-03" db="EMBL/GenBank/DDBJ databases">
        <title>Deep-cultivation of Planctomycetes and their phenomic and genomic characterization uncovers novel biology.</title>
        <authorList>
            <person name="Wiegand S."/>
            <person name="Jogler M."/>
            <person name="Boedeker C."/>
            <person name="Pinto D."/>
            <person name="Vollmers J."/>
            <person name="Rivas-Marin E."/>
            <person name="Kohn T."/>
            <person name="Peeters S.H."/>
            <person name="Heuer A."/>
            <person name="Rast P."/>
            <person name="Oberbeckmann S."/>
            <person name="Bunk B."/>
            <person name="Jeske O."/>
            <person name="Meyerdierks A."/>
            <person name="Storesund J.E."/>
            <person name="Kallscheuer N."/>
            <person name="Luecker S."/>
            <person name="Lage O.M."/>
            <person name="Pohl T."/>
            <person name="Merkel B.J."/>
            <person name="Hornburger P."/>
            <person name="Mueller R.-W."/>
            <person name="Bruemmer F."/>
            <person name="Labrenz M."/>
            <person name="Spormann A.M."/>
            <person name="Op den Camp H."/>
            <person name="Overmann J."/>
            <person name="Amann R."/>
            <person name="Jetten M.S.M."/>
            <person name="Mascher T."/>
            <person name="Medema M.H."/>
            <person name="Devos D.P."/>
            <person name="Kaster A.-K."/>
            <person name="Ovreas L."/>
            <person name="Rohde M."/>
            <person name="Galperin M.Y."/>
            <person name="Jogler C."/>
        </authorList>
    </citation>
    <scope>NUCLEOTIDE SEQUENCE [LARGE SCALE GENOMIC DNA]</scope>
    <source>
        <strain evidence="1 2">Enr13</strain>
    </source>
</reference>
<dbReference type="Proteomes" id="UP000319004">
    <property type="component" value="Chromosome"/>
</dbReference>
<proteinExistence type="predicted"/>
<keyword evidence="2" id="KW-1185">Reference proteome</keyword>
<gene>
    <name evidence="1" type="ORF">Enr13x_26850</name>
</gene>
<evidence type="ECO:0000313" key="1">
    <source>
        <dbReference type="EMBL" id="QDV42835.1"/>
    </source>
</evidence>
<dbReference type="EMBL" id="CP037423">
    <property type="protein sequence ID" value="QDV42835.1"/>
    <property type="molecule type" value="Genomic_DNA"/>
</dbReference>
<sequence>MFWVDPQNDLTAVLFVQLSPFDKIGFHKSFRDAVYGPIQ</sequence>
<evidence type="ECO:0000313" key="2">
    <source>
        <dbReference type="Proteomes" id="UP000319004"/>
    </source>
</evidence>
<accession>A0A518HPR6</accession>
<name>A0A518HPR6_9BACT</name>
<dbReference type="KEGG" id="snep:Enr13x_26850"/>
<evidence type="ECO:0008006" key="3">
    <source>
        <dbReference type="Google" id="ProtNLM"/>
    </source>
</evidence>